<dbReference type="GO" id="GO:0140359">
    <property type="term" value="F:ABC-type transporter activity"/>
    <property type="evidence" value="ECO:0007669"/>
    <property type="project" value="InterPro"/>
</dbReference>
<dbReference type="OrthoDB" id="9778870at2"/>
<dbReference type="InterPro" id="IPR003593">
    <property type="entry name" value="AAA+_ATPase"/>
</dbReference>
<keyword evidence="2" id="KW-0813">Transport</keyword>
<evidence type="ECO:0000313" key="6">
    <source>
        <dbReference type="EMBL" id="AMY10070.1"/>
    </source>
</evidence>
<keyword evidence="7" id="KW-1185">Reference proteome</keyword>
<proteinExistence type="inferred from homology"/>
<dbReference type="GO" id="GO:0016887">
    <property type="term" value="F:ATP hydrolysis activity"/>
    <property type="evidence" value="ECO:0007669"/>
    <property type="project" value="InterPro"/>
</dbReference>
<comment type="similarity">
    <text evidence="1">Belongs to the ABC transporter superfamily.</text>
</comment>
<dbReference type="InterPro" id="IPR015860">
    <property type="entry name" value="ABC_transpr_TagH-like"/>
</dbReference>
<dbReference type="CDD" id="cd03220">
    <property type="entry name" value="ABC_KpsT_Wzt"/>
    <property type="match status" value="1"/>
</dbReference>
<dbReference type="InterPro" id="IPR003439">
    <property type="entry name" value="ABC_transporter-like_ATP-bd"/>
</dbReference>
<dbReference type="GO" id="GO:0016020">
    <property type="term" value="C:membrane"/>
    <property type="evidence" value="ECO:0007669"/>
    <property type="project" value="InterPro"/>
</dbReference>
<dbReference type="PANTHER" id="PTHR46743">
    <property type="entry name" value="TEICHOIC ACIDS EXPORT ATP-BINDING PROTEIN TAGH"/>
    <property type="match status" value="1"/>
</dbReference>
<dbReference type="Pfam" id="PF14524">
    <property type="entry name" value="Wzt_C"/>
    <property type="match status" value="1"/>
</dbReference>
<dbReference type="CDD" id="cd10147">
    <property type="entry name" value="Wzt_C-like"/>
    <property type="match status" value="1"/>
</dbReference>
<dbReference type="Proteomes" id="UP000076079">
    <property type="component" value="Chromosome"/>
</dbReference>
<dbReference type="EMBL" id="CP015136">
    <property type="protein sequence ID" value="AMY10070.1"/>
    <property type="molecule type" value="Genomic_DNA"/>
</dbReference>
<dbReference type="SUPFAM" id="SSF52540">
    <property type="entry name" value="P-loop containing nucleoside triphosphate hydrolases"/>
    <property type="match status" value="1"/>
</dbReference>
<dbReference type="Gene3D" id="3.40.50.300">
    <property type="entry name" value="P-loop containing nucleotide triphosphate hydrolases"/>
    <property type="match status" value="1"/>
</dbReference>
<dbReference type="EC" id="3.6.3.40" evidence="6"/>
<keyword evidence="4 6" id="KW-0067">ATP-binding</keyword>
<keyword evidence="6" id="KW-0378">Hydrolase</keyword>
<dbReference type="PROSITE" id="PS50893">
    <property type="entry name" value="ABC_TRANSPORTER_2"/>
    <property type="match status" value="1"/>
</dbReference>
<organism evidence="6 7">
    <name type="scientific">Luteitalea pratensis</name>
    <dbReference type="NCBI Taxonomy" id="1855912"/>
    <lineage>
        <taxon>Bacteria</taxon>
        <taxon>Pseudomonadati</taxon>
        <taxon>Acidobacteriota</taxon>
        <taxon>Vicinamibacteria</taxon>
        <taxon>Vicinamibacterales</taxon>
        <taxon>Vicinamibacteraceae</taxon>
        <taxon>Luteitalea</taxon>
    </lineage>
</organism>
<dbReference type="InterPro" id="IPR050683">
    <property type="entry name" value="Bact_Polysacc_Export_ATP-bd"/>
</dbReference>
<evidence type="ECO:0000256" key="2">
    <source>
        <dbReference type="ARBA" id="ARBA00022448"/>
    </source>
</evidence>
<dbReference type="AlphaFoldDB" id="A0A143PPL1"/>
<gene>
    <name evidence="6" type="primary">tagH_1</name>
    <name evidence="6" type="ORF">LuPra_03298</name>
</gene>
<sequence length="401" mass="43114">MGDEPIISFDGVWKKFRKGERHDSLRDLIPAVLGRTVKKAVSELKEQEFWAVRDVSFAVRRGQALGIIGHNGAGKSTTLKLLTKILRPTRGTCEVRGRAGALIEVAAGFHPDLTGRENIFLQGAIMGMKRNQIAGRIDEIIEFAEVSAFIDTPVKRYSSGMNARLGFAIAAHLDPDALIIDEVLSVGDMAFQEKCVERMKQFKRSGVAIAFVSHNLPAVADLCDQTVVLNAGTPVFAGQTAECIEYYLEHGGRPARAQVGDAMAVTQITLCTPDGTAARVVAPMTPLTFVVDLTVTRDLSAVSYGFVVYDAGTGLRVAAANSASIGLPPEDLSSGQTKRVRVSFDANLAKGQYLIEFHAATAATMTFHATVFPAATLRVEESVSPYGVAYLHFRGAEASVV</sequence>
<reference evidence="7" key="2">
    <citation type="submission" date="2016-04" db="EMBL/GenBank/DDBJ databases">
        <title>First Complete Genome Sequence of a Subdivision 6 Acidobacterium.</title>
        <authorList>
            <person name="Huang S."/>
            <person name="Vieira S."/>
            <person name="Bunk B."/>
            <person name="Riedel T."/>
            <person name="Sproeer C."/>
            <person name="Overmann J."/>
        </authorList>
    </citation>
    <scope>NUCLEOTIDE SEQUENCE [LARGE SCALE GENOMIC DNA]</scope>
    <source>
        <strain evidence="7">DSM 100886 HEG_-6_39</strain>
    </source>
</reference>
<dbReference type="RefSeq" id="WP_157899278.1">
    <property type="nucleotide sequence ID" value="NZ_CP015136.1"/>
</dbReference>
<name>A0A143PPL1_LUTPR</name>
<evidence type="ECO:0000256" key="4">
    <source>
        <dbReference type="ARBA" id="ARBA00022840"/>
    </source>
</evidence>
<dbReference type="Pfam" id="PF00005">
    <property type="entry name" value="ABC_tran"/>
    <property type="match status" value="1"/>
</dbReference>
<protein>
    <submittedName>
        <fullName evidence="6">Teichoic acids export ATP-binding protein TagH</fullName>
        <ecNumber evidence="6">3.6.3.40</ecNumber>
    </submittedName>
</protein>
<dbReference type="GO" id="GO:0005524">
    <property type="term" value="F:ATP binding"/>
    <property type="evidence" value="ECO:0007669"/>
    <property type="project" value="UniProtKB-KW"/>
</dbReference>
<dbReference type="Gene3D" id="2.70.50.60">
    <property type="entry name" value="abc- transporter (atp binding component) like domain"/>
    <property type="match status" value="1"/>
</dbReference>
<feature type="domain" description="ABC transporter" evidence="5">
    <location>
        <begin position="32"/>
        <end position="256"/>
    </location>
</feature>
<dbReference type="PANTHER" id="PTHR46743:SF2">
    <property type="entry name" value="TEICHOIC ACIDS EXPORT ATP-BINDING PROTEIN TAGH"/>
    <property type="match status" value="1"/>
</dbReference>
<evidence type="ECO:0000259" key="5">
    <source>
        <dbReference type="PROSITE" id="PS50893"/>
    </source>
</evidence>
<accession>A0A143PPL1</accession>
<evidence type="ECO:0000313" key="7">
    <source>
        <dbReference type="Proteomes" id="UP000076079"/>
    </source>
</evidence>
<dbReference type="SMART" id="SM00382">
    <property type="entry name" value="AAA"/>
    <property type="match status" value="1"/>
</dbReference>
<dbReference type="InterPro" id="IPR029439">
    <property type="entry name" value="Wzt_C"/>
</dbReference>
<dbReference type="STRING" id="1855912.LuPra_03298"/>
<evidence type="ECO:0000256" key="1">
    <source>
        <dbReference type="ARBA" id="ARBA00005417"/>
    </source>
</evidence>
<dbReference type="KEGG" id="abac:LuPra_03298"/>
<reference evidence="6 7" key="1">
    <citation type="journal article" date="2016" name="Genome Announc.">
        <title>First Complete Genome Sequence of a Subdivision 6 Acidobacterium Strain.</title>
        <authorList>
            <person name="Huang S."/>
            <person name="Vieira S."/>
            <person name="Bunk B."/>
            <person name="Riedel T."/>
            <person name="Sproer C."/>
            <person name="Overmann J."/>
        </authorList>
    </citation>
    <scope>NUCLEOTIDE SEQUENCE [LARGE SCALE GENOMIC DNA]</scope>
    <source>
        <strain evidence="7">DSM 100886 HEG_-6_39</strain>
    </source>
</reference>
<keyword evidence="3" id="KW-0547">Nucleotide-binding</keyword>
<dbReference type="InterPro" id="IPR027417">
    <property type="entry name" value="P-loop_NTPase"/>
</dbReference>
<evidence type="ECO:0000256" key="3">
    <source>
        <dbReference type="ARBA" id="ARBA00022741"/>
    </source>
</evidence>